<gene>
    <name evidence="5" type="ORF">E6K71_03640</name>
</gene>
<dbReference type="PANTHER" id="PTHR43023">
    <property type="entry name" value="PROTEIN TRIGALACTOSYLDIACYLGLYCEROL 3, CHLOROPLASTIC"/>
    <property type="match status" value="1"/>
</dbReference>
<keyword evidence="3 5" id="KW-0067">ATP-binding</keyword>
<dbReference type="InterPro" id="IPR003439">
    <property type="entry name" value="ABC_transporter-like_ATP-bd"/>
</dbReference>
<accession>A0A538SF04</accession>
<reference evidence="5 6" key="1">
    <citation type="journal article" date="2019" name="Nat. Microbiol.">
        <title>Mediterranean grassland soil C-N compound turnover is dependent on rainfall and depth, and is mediated by genomically divergent microorganisms.</title>
        <authorList>
            <person name="Diamond S."/>
            <person name="Andeer P.F."/>
            <person name="Li Z."/>
            <person name="Crits-Christoph A."/>
            <person name="Burstein D."/>
            <person name="Anantharaman K."/>
            <person name="Lane K.R."/>
            <person name="Thomas B.C."/>
            <person name="Pan C."/>
            <person name="Northen T.R."/>
            <person name="Banfield J.F."/>
        </authorList>
    </citation>
    <scope>NUCLEOTIDE SEQUENCE [LARGE SCALE GENOMIC DNA]</scope>
    <source>
        <strain evidence="5">WS_1</strain>
    </source>
</reference>
<sequence length="252" mass="27184">MPEPSIVIDRVSKRLGTKQVLRGVSLTIGPGESVVIIGRSGTGKSVLLKHVVGLMQPDAGTVLVDGIDVPSLGHDELLTLRKQMGMLFQGGALFDSLTVGENVGLPLREHTDAEESQVEMVVHEKLQLVGLEGVEHMRPSNLSGGMKKRAALARALALNPKIMLYDEPTTGLDPITADLINRLIRRLQERLGITSIAVTHDMRSAYHIADRIAMLHEGRIHAMGAPAEIQATRDPAVRQFIEGSAEGPLLPT</sequence>
<evidence type="ECO:0000259" key="4">
    <source>
        <dbReference type="PROSITE" id="PS50893"/>
    </source>
</evidence>
<dbReference type="Gene3D" id="3.40.50.300">
    <property type="entry name" value="P-loop containing nucleotide triphosphate hydrolases"/>
    <property type="match status" value="1"/>
</dbReference>
<protein>
    <submittedName>
        <fullName evidence="5">ATP-binding cassette domain-containing protein</fullName>
    </submittedName>
</protein>
<dbReference type="EMBL" id="VBOR01000047">
    <property type="protein sequence ID" value="TMQ49940.1"/>
    <property type="molecule type" value="Genomic_DNA"/>
</dbReference>
<name>A0A538SF04_UNCEI</name>
<dbReference type="SUPFAM" id="SSF52540">
    <property type="entry name" value="P-loop containing nucleoside triphosphate hydrolases"/>
    <property type="match status" value="1"/>
</dbReference>
<dbReference type="Proteomes" id="UP000316292">
    <property type="component" value="Unassembled WGS sequence"/>
</dbReference>
<dbReference type="GO" id="GO:0016887">
    <property type="term" value="F:ATP hydrolysis activity"/>
    <property type="evidence" value="ECO:0007669"/>
    <property type="project" value="InterPro"/>
</dbReference>
<keyword evidence="1" id="KW-0813">Transport</keyword>
<dbReference type="InterPro" id="IPR017871">
    <property type="entry name" value="ABC_transporter-like_CS"/>
</dbReference>
<dbReference type="AlphaFoldDB" id="A0A538SF04"/>
<dbReference type="InterPro" id="IPR003593">
    <property type="entry name" value="AAA+_ATPase"/>
</dbReference>
<dbReference type="GO" id="GO:0005524">
    <property type="term" value="F:ATP binding"/>
    <property type="evidence" value="ECO:0007669"/>
    <property type="project" value="UniProtKB-KW"/>
</dbReference>
<evidence type="ECO:0000313" key="6">
    <source>
        <dbReference type="Proteomes" id="UP000316292"/>
    </source>
</evidence>
<proteinExistence type="predicted"/>
<evidence type="ECO:0000256" key="1">
    <source>
        <dbReference type="ARBA" id="ARBA00022448"/>
    </source>
</evidence>
<keyword evidence="2" id="KW-0547">Nucleotide-binding</keyword>
<comment type="caution">
    <text evidence="5">The sequence shown here is derived from an EMBL/GenBank/DDBJ whole genome shotgun (WGS) entry which is preliminary data.</text>
</comment>
<dbReference type="Pfam" id="PF00005">
    <property type="entry name" value="ABC_tran"/>
    <property type="match status" value="1"/>
</dbReference>
<feature type="domain" description="ABC transporter" evidence="4">
    <location>
        <begin position="6"/>
        <end position="242"/>
    </location>
</feature>
<evidence type="ECO:0000313" key="5">
    <source>
        <dbReference type="EMBL" id="TMQ49940.1"/>
    </source>
</evidence>
<organism evidence="5 6">
    <name type="scientific">Eiseniibacteriota bacterium</name>
    <dbReference type="NCBI Taxonomy" id="2212470"/>
    <lineage>
        <taxon>Bacteria</taxon>
        <taxon>Candidatus Eiseniibacteriota</taxon>
    </lineage>
</organism>
<dbReference type="PANTHER" id="PTHR43023:SF6">
    <property type="entry name" value="INTERMEMBRANE PHOSPHOLIPID TRANSPORT SYSTEM ATP-BINDING PROTEIN MLAF"/>
    <property type="match status" value="1"/>
</dbReference>
<evidence type="ECO:0000256" key="3">
    <source>
        <dbReference type="ARBA" id="ARBA00022840"/>
    </source>
</evidence>
<evidence type="ECO:0000256" key="2">
    <source>
        <dbReference type="ARBA" id="ARBA00022741"/>
    </source>
</evidence>
<dbReference type="SMART" id="SM00382">
    <property type="entry name" value="AAA"/>
    <property type="match status" value="1"/>
</dbReference>
<dbReference type="InterPro" id="IPR027417">
    <property type="entry name" value="P-loop_NTPase"/>
</dbReference>
<dbReference type="PROSITE" id="PS50893">
    <property type="entry name" value="ABC_TRANSPORTER_2"/>
    <property type="match status" value="1"/>
</dbReference>
<dbReference type="PROSITE" id="PS00211">
    <property type="entry name" value="ABC_TRANSPORTER_1"/>
    <property type="match status" value="1"/>
</dbReference>